<dbReference type="Proteomes" id="UP000228934">
    <property type="component" value="Unassembled WGS sequence"/>
</dbReference>
<evidence type="ECO:0000313" key="2">
    <source>
        <dbReference type="Proteomes" id="UP000228934"/>
    </source>
</evidence>
<gene>
    <name evidence="1" type="ORF">AB205_0061940</name>
</gene>
<name>A0A2G9RK41_AQUCT</name>
<accession>A0A2G9RK41</accession>
<organism evidence="1 2">
    <name type="scientific">Aquarana catesbeiana</name>
    <name type="common">American bullfrog</name>
    <name type="synonym">Rana catesbeiana</name>
    <dbReference type="NCBI Taxonomy" id="8400"/>
    <lineage>
        <taxon>Eukaryota</taxon>
        <taxon>Metazoa</taxon>
        <taxon>Chordata</taxon>
        <taxon>Craniata</taxon>
        <taxon>Vertebrata</taxon>
        <taxon>Euteleostomi</taxon>
        <taxon>Amphibia</taxon>
        <taxon>Batrachia</taxon>
        <taxon>Anura</taxon>
        <taxon>Neobatrachia</taxon>
        <taxon>Ranoidea</taxon>
        <taxon>Ranidae</taxon>
        <taxon>Aquarana</taxon>
    </lineage>
</organism>
<evidence type="ECO:0000313" key="1">
    <source>
        <dbReference type="EMBL" id="PIO28276.1"/>
    </source>
</evidence>
<sequence length="153" mass="17078">MGLTGGRGRSLFLITRNSRSLSRSSPVRTGICMFTLTDPRSGSLWSDCRWPVDIMAFGNARLLKCRAAGLPQRLSYTYGGLHSRTNLPPYDDGVWSATGIQLFLGCDKFDGQTVELVFECGLRRPMEWLPRLQTIDHHLWDLGTAPSLSLHHG</sequence>
<proteinExistence type="predicted"/>
<dbReference type="EMBL" id="KV939458">
    <property type="protein sequence ID" value="PIO28276.1"/>
    <property type="molecule type" value="Genomic_DNA"/>
</dbReference>
<dbReference type="AlphaFoldDB" id="A0A2G9RK41"/>
<dbReference type="OrthoDB" id="5212574at2759"/>
<reference evidence="2" key="1">
    <citation type="journal article" date="2017" name="Nat. Commun.">
        <title>The North American bullfrog draft genome provides insight into hormonal regulation of long noncoding RNA.</title>
        <authorList>
            <person name="Hammond S.A."/>
            <person name="Warren R.L."/>
            <person name="Vandervalk B.P."/>
            <person name="Kucuk E."/>
            <person name="Khan H."/>
            <person name="Gibb E.A."/>
            <person name="Pandoh P."/>
            <person name="Kirk H."/>
            <person name="Zhao Y."/>
            <person name="Jones M."/>
            <person name="Mungall A.J."/>
            <person name="Coope R."/>
            <person name="Pleasance S."/>
            <person name="Moore R.A."/>
            <person name="Holt R.A."/>
            <person name="Round J.M."/>
            <person name="Ohora S."/>
            <person name="Walle B.V."/>
            <person name="Veldhoen N."/>
            <person name="Helbing C.C."/>
            <person name="Birol I."/>
        </authorList>
    </citation>
    <scope>NUCLEOTIDE SEQUENCE [LARGE SCALE GENOMIC DNA]</scope>
</reference>
<protein>
    <submittedName>
        <fullName evidence="1">Uncharacterized protein</fullName>
    </submittedName>
</protein>
<keyword evidence="2" id="KW-1185">Reference proteome</keyword>